<organism evidence="1 2">
    <name type="scientific">Linderina macrospora</name>
    <dbReference type="NCBI Taxonomy" id="4868"/>
    <lineage>
        <taxon>Eukaryota</taxon>
        <taxon>Fungi</taxon>
        <taxon>Fungi incertae sedis</taxon>
        <taxon>Zoopagomycota</taxon>
        <taxon>Kickxellomycotina</taxon>
        <taxon>Kickxellomycetes</taxon>
        <taxon>Kickxellales</taxon>
        <taxon>Kickxellaceae</taxon>
        <taxon>Linderina</taxon>
    </lineage>
</organism>
<feature type="non-terminal residue" evidence="1">
    <location>
        <position position="1"/>
    </location>
</feature>
<evidence type="ECO:0000313" key="1">
    <source>
        <dbReference type="EMBL" id="KAJ1931303.1"/>
    </source>
</evidence>
<accession>A0ACC1IYY8</accession>
<dbReference type="EMBL" id="JANBPW010006071">
    <property type="protein sequence ID" value="KAJ1931303.1"/>
    <property type="molecule type" value="Genomic_DNA"/>
</dbReference>
<reference evidence="1" key="1">
    <citation type="submission" date="2022-07" db="EMBL/GenBank/DDBJ databases">
        <title>Phylogenomic reconstructions and comparative analyses of Kickxellomycotina fungi.</title>
        <authorList>
            <person name="Reynolds N.K."/>
            <person name="Stajich J.E."/>
            <person name="Barry K."/>
            <person name="Grigoriev I.V."/>
            <person name="Crous P."/>
            <person name="Smith M.E."/>
        </authorList>
    </citation>
    <scope>NUCLEOTIDE SEQUENCE</scope>
    <source>
        <strain evidence="1">NRRL 5244</strain>
    </source>
</reference>
<evidence type="ECO:0000313" key="2">
    <source>
        <dbReference type="Proteomes" id="UP001150603"/>
    </source>
</evidence>
<name>A0ACC1IYY8_9FUNG</name>
<protein>
    <submittedName>
        <fullName evidence="1">Uncharacterized protein</fullName>
    </submittedName>
</protein>
<sequence>FLTQITSFYGFTFSSTDVGTYWATESDNYNDITTKVFLAGDCCMARVAIRSGTSGTMSEQFTRTTGFKQGAHNLAWSYEALTASARHHAQAAAVIYS</sequence>
<comment type="caution">
    <text evidence="1">The sequence shown here is derived from an EMBL/GenBank/DDBJ whole genome shotgun (WGS) entry which is preliminary data.</text>
</comment>
<gene>
    <name evidence="1" type="ORF">FBU59_006759</name>
</gene>
<proteinExistence type="predicted"/>
<dbReference type="Proteomes" id="UP001150603">
    <property type="component" value="Unassembled WGS sequence"/>
</dbReference>
<keyword evidence="2" id="KW-1185">Reference proteome</keyword>